<feature type="region of interest" description="Disordered" evidence="1">
    <location>
        <begin position="36"/>
        <end position="60"/>
    </location>
</feature>
<keyword evidence="3" id="KW-1185">Reference proteome</keyword>
<accession>A0AAN6Q808</accession>
<organism evidence="2 3">
    <name type="scientific">Parathielavia hyrcaniae</name>
    <dbReference type="NCBI Taxonomy" id="113614"/>
    <lineage>
        <taxon>Eukaryota</taxon>
        <taxon>Fungi</taxon>
        <taxon>Dikarya</taxon>
        <taxon>Ascomycota</taxon>
        <taxon>Pezizomycotina</taxon>
        <taxon>Sordariomycetes</taxon>
        <taxon>Sordariomycetidae</taxon>
        <taxon>Sordariales</taxon>
        <taxon>Chaetomiaceae</taxon>
        <taxon>Parathielavia</taxon>
    </lineage>
</organism>
<name>A0AAN6Q808_9PEZI</name>
<evidence type="ECO:0000256" key="1">
    <source>
        <dbReference type="SAM" id="MobiDB-lite"/>
    </source>
</evidence>
<comment type="caution">
    <text evidence="2">The sequence shown here is derived from an EMBL/GenBank/DDBJ whole genome shotgun (WGS) entry which is preliminary data.</text>
</comment>
<proteinExistence type="predicted"/>
<reference evidence="2" key="1">
    <citation type="journal article" date="2023" name="Mol. Phylogenet. Evol.">
        <title>Genome-scale phylogeny and comparative genomics of the fungal order Sordariales.</title>
        <authorList>
            <person name="Hensen N."/>
            <person name="Bonometti L."/>
            <person name="Westerberg I."/>
            <person name="Brannstrom I.O."/>
            <person name="Guillou S."/>
            <person name="Cros-Aarteil S."/>
            <person name="Calhoun S."/>
            <person name="Haridas S."/>
            <person name="Kuo A."/>
            <person name="Mondo S."/>
            <person name="Pangilinan J."/>
            <person name="Riley R."/>
            <person name="LaButti K."/>
            <person name="Andreopoulos B."/>
            <person name="Lipzen A."/>
            <person name="Chen C."/>
            <person name="Yan M."/>
            <person name="Daum C."/>
            <person name="Ng V."/>
            <person name="Clum A."/>
            <person name="Steindorff A."/>
            <person name="Ohm R.A."/>
            <person name="Martin F."/>
            <person name="Silar P."/>
            <person name="Natvig D.O."/>
            <person name="Lalanne C."/>
            <person name="Gautier V."/>
            <person name="Ament-Velasquez S.L."/>
            <person name="Kruys A."/>
            <person name="Hutchinson M.I."/>
            <person name="Powell A.J."/>
            <person name="Barry K."/>
            <person name="Miller A.N."/>
            <person name="Grigoriev I.V."/>
            <person name="Debuchy R."/>
            <person name="Gladieux P."/>
            <person name="Hiltunen Thoren M."/>
            <person name="Johannesson H."/>
        </authorList>
    </citation>
    <scope>NUCLEOTIDE SEQUENCE</scope>
    <source>
        <strain evidence="2">CBS 757.83</strain>
    </source>
</reference>
<dbReference type="AlphaFoldDB" id="A0AAN6Q808"/>
<protein>
    <submittedName>
        <fullName evidence="2">Uncharacterized protein</fullName>
    </submittedName>
</protein>
<dbReference type="EMBL" id="MU863626">
    <property type="protein sequence ID" value="KAK4104616.1"/>
    <property type="molecule type" value="Genomic_DNA"/>
</dbReference>
<gene>
    <name evidence="2" type="ORF">N658DRAFT_183790</name>
</gene>
<evidence type="ECO:0000313" key="3">
    <source>
        <dbReference type="Proteomes" id="UP001305647"/>
    </source>
</evidence>
<sequence length="190" mass="21445">MAERRGSCHFRSLSAEIGMRLERPFVSRTPEASRLLFEKGRSKRKPPTTSGALAPGLGGSAGNGGKTDAWCFWNTAPPHHITIALMRSLQLWYTLVLRFCARICGVDFPVSARVPGLSMLVADVYFQVAAIHETTSFLLQLQNTYMQNTVSQIRARRYALYDPERIRILGTTSEYHGSSEYWPEPWAYRS</sequence>
<evidence type="ECO:0000313" key="2">
    <source>
        <dbReference type="EMBL" id="KAK4104616.1"/>
    </source>
</evidence>
<dbReference type="Proteomes" id="UP001305647">
    <property type="component" value="Unassembled WGS sequence"/>
</dbReference>
<reference evidence="2" key="2">
    <citation type="submission" date="2023-05" db="EMBL/GenBank/DDBJ databases">
        <authorList>
            <consortium name="Lawrence Berkeley National Laboratory"/>
            <person name="Steindorff A."/>
            <person name="Hensen N."/>
            <person name="Bonometti L."/>
            <person name="Westerberg I."/>
            <person name="Brannstrom I.O."/>
            <person name="Guillou S."/>
            <person name="Cros-Aarteil S."/>
            <person name="Calhoun S."/>
            <person name="Haridas S."/>
            <person name="Kuo A."/>
            <person name="Mondo S."/>
            <person name="Pangilinan J."/>
            <person name="Riley R."/>
            <person name="Labutti K."/>
            <person name="Andreopoulos B."/>
            <person name="Lipzen A."/>
            <person name="Chen C."/>
            <person name="Yanf M."/>
            <person name="Daum C."/>
            <person name="Ng V."/>
            <person name="Clum A."/>
            <person name="Ohm R."/>
            <person name="Martin F."/>
            <person name="Silar P."/>
            <person name="Natvig D."/>
            <person name="Lalanne C."/>
            <person name="Gautier V."/>
            <person name="Ament-Velasquez S.L."/>
            <person name="Kruys A."/>
            <person name="Hutchinson M.I."/>
            <person name="Powell A.J."/>
            <person name="Barry K."/>
            <person name="Miller A.N."/>
            <person name="Grigoriev I.V."/>
            <person name="Debuchy R."/>
            <person name="Gladieux P."/>
            <person name="Thoren M.H."/>
            <person name="Johannesson H."/>
        </authorList>
    </citation>
    <scope>NUCLEOTIDE SEQUENCE</scope>
    <source>
        <strain evidence="2">CBS 757.83</strain>
    </source>
</reference>